<name>A0ABX6MDH1_9BURK</name>
<evidence type="ECO:0000313" key="3">
    <source>
        <dbReference type="Proteomes" id="UP000503117"/>
    </source>
</evidence>
<evidence type="ECO:0000313" key="2">
    <source>
        <dbReference type="EMBL" id="QJD92377.1"/>
    </source>
</evidence>
<evidence type="ECO:0000256" key="1">
    <source>
        <dbReference type="SAM" id="SignalP"/>
    </source>
</evidence>
<reference evidence="2 3" key="1">
    <citation type="submission" date="2020-04" db="EMBL/GenBank/DDBJ databases">
        <title>Genome sequencing of novel species.</title>
        <authorList>
            <person name="Heo J."/>
            <person name="Kim S.-J."/>
            <person name="Kim J.-S."/>
            <person name="Hong S.-B."/>
            <person name="Kwon S.-W."/>
        </authorList>
    </citation>
    <scope>NUCLEOTIDE SEQUENCE [LARGE SCALE GENOMIC DNA]</scope>
    <source>
        <strain evidence="2 3">AF9R3</strain>
    </source>
</reference>
<protein>
    <recommendedName>
        <fullName evidence="4">Secreted protein</fullName>
    </recommendedName>
</protein>
<evidence type="ECO:0008006" key="4">
    <source>
        <dbReference type="Google" id="ProtNLM"/>
    </source>
</evidence>
<dbReference type="Proteomes" id="UP000503117">
    <property type="component" value="Chromosome"/>
</dbReference>
<accession>A0ABX6MDH1</accession>
<organism evidence="2 3">
    <name type="scientific">Duganella dendranthematis</name>
    <dbReference type="NCBI Taxonomy" id="2728021"/>
    <lineage>
        <taxon>Bacteria</taxon>
        <taxon>Pseudomonadati</taxon>
        <taxon>Pseudomonadota</taxon>
        <taxon>Betaproteobacteria</taxon>
        <taxon>Burkholderiales</taxon>
        <taxon>Oxalobacteraceae</taxon>
        <taxon>Telluria group</taxon>
        <taxon>Duganella</taxon>
    </lineage>
</organism>
<dbReference type="RefSeq" id="WP_169113537.1">
    <property type="nucleotide sequence ID" value="NZ_CP051684.1"/>
</dbReference>
<proteinExistence type="predicted"/>
<keyword evidence="3" id="KW-1185">Reference proteome</keyword>
<sequence length="94" mass="10468">MKLIKGVCAGISLFAGIYASAAYTAPAEGEIIRYYDANHIQVGYSEQTCTGRTNYIGNTHTDYYEIETYSCGFPPYHPQDPAPENCGWDHFLDC</sequence>
<feature type="chain" id="PRO_5045619360" description="Secreted protein" evidence="1">
    <location>
        <begin position="22"/>
        <end position="94"/>
    </location>
</feature>
<dbReference type="EMBL" id="CP051684">
    <property type="protein sequence ID" value="QJD92377.1"/>
    <property type="molecule type" value="Genomic_DNA"/>
</dbReference>
<keyword evidence="1" id="KW-0732">Signal</keyword>
<gene>
    <name evidence="2" type="ORF">HH213_21140</name>
</gene>
<feature type="signal peptide" evidence="1">
    <location>
        <begin position="1"/>
        <end position="21"/>
    </location>
</feature>